<name>A0ABV1K5Y7_9PSEU</name>
<dbReference type="Gene3D" id="3.30.300.30">
    <property type="match status" value="1"/>
</dbReference>
<evidence type="ECO:0000313" key="4">
    <source>
        <dbReference type="Proteomes" id="UP001494902"/>
    </source>
</evidence>
<accession>A0ABV1K5Y7</accession>
<feature type="domain" description="AMP-dependent synthetase/ligase" evidence="1">
    <location>
        <begin position="10"/>
        <end position="357"/>
    </location>
</feature>
<feature type="domain" description="AMP-binding enzyme C-terminal" evidence="2">
    <location>
        <begin position="407"/>
        <end position="483"/>
    </location>
</feature>
<organism evidence="3 4">
    <name type="scientific">Pseudonocardia nematodicida</name>
    <dbReference type="NCBI Taxonomy" id="1206997"/>
    <lineage>
        <taxon>Bacteria</taxon>
        <taxon>Bacillati</taxon>
        <taxon>Actinomycetota</taxon>
        <taxon>Actinomycetes</taxon>
        <taxon>Pseudonocardiales</taxon>
        <taxon>Pseudonocardiaceae</taxon>
        <taxon>Pseudonocardia</taxon>
    </lineage>
</organism>
<evidence type="ECO:0000313" key="3">
    <source>
        <dbReference type="EMBL" id="MEQ3549880.1"/>
    </source>
</evidence>
<dbReference type="EMBL" id="JBEDNQ010000002">
    <property type="protein sequence ID" value="MEQ3549880.1"/>
    <property type="molecule type" value="Genomic_DNA"/>
</dbReference>
<dbReference type="InterPro" id="IPR025110">
    <property type="entry name" value="AMP-bd_C"/>
</dbReference>
<dbReference type="InterPro" id="IPR000873">
    <property type="entry name" value="AMP-dep_synth/lig_dom"/>
</dbReference>
<reference evidence="3 4" key="1">
    <citation type="submission" date="2024-03" db="EMBL/GenBank/DDBJ databases">
        <title>Draft genome sequence of Pseudonocardia nematodicida JCM 31783.</title>
        <authorList>
            <person name="Butdee W."/>
            <person name="Duangmal K."/>
        </authorList>
    </citation>
    <scope>NUCLEOTIDE SEQUENCE [LARGE SCALE GENOMIC DNA]</scope>
    <source>
        <strain evidence="3 4">JCM 31783</strain>
    </source>
</reference>
<dbReference type="SUPFAM" id="SSF56801">
    <property type="entry name" value="Acetyl-CoA synthetase-like"/>
    <property type="match status" value="1"/>
</dbReference>
<dbReference type="RefSeq" id="WP_349296974.1">
    <property type="nucleotide sequence ID" value="NZ_JBEDNQ010000002.1"/>
</dbReference>
<evidence type="ECO:0000259" key="1">
    <source>
        <dbReference type="Pfam" id="PF00501"/>
    </source>
</evidence>
<comment type="caution">
    <text evidence="3">The sequence shown here is derived from an EMBL/GenBank/DDBJ whole genome shotgun (WGS) entry which is preliminary data.</text>
</comment>
<dbReference type="Proteomes" id="UP001494902">
    <property type="component" value="Unassembled WGS sequence"/>
</dbReference>
<proteinExistence type="predicted"/>
<sequence length="509" mass="55022">MNVPELVRFWARTRTDHDAIAFEGTSESWGELDAVSDSLARGLAARGIGHGDRVALLMHNRPELARVMVAVLKLGAVCVPLNFRLLPGELGELLRDADAALIVTEQRLLDRLPDRVDGEAYDVVSLDSTDVPGFDTLLADPGPAPRVEIADDDPAFLCYTSGTTGVQKGAVLTHRSVLAPAQGQMIAYNLSWRDRVLVPAPLVYTGSVVSVFVQLVIYPGATMVLLADFDPERSLEIMVRERVTAATFVPVIWQRMAAHPGFADADLASFTYAAAGGAPVPTQTLDIYRRRGVPLNQVYGLTEASGLVTSLPWHDALARPESCGRALVGTEVRVRADAPGEVGEVLVRGPHVMQGYWRRPEATADTIVDGWLHTGDLGHMDEEGFLTIVDRSKDLVISGGINVYPAEIEKVLAAVPGVADLAVIGVPDPSWGEVPMVVFHSDRDPASVVAELAAAAESRLARFKWPKHAVASPEPLPRTFSGKLTKATLRERFREVPPEAIVLRNRTTA</sequence>
<keyword evidence="4" id="KW-1185">Reference proteome</keyword>
<dbReference type="PANTHER" id="PTHR43767:SF1">
    <property type="entry name" value="NONRIBOSOMAL PEPTIDE SYNTHASE PES1 (EUROFUNG)-RELATED"/>
    <property type="match status" value="1"/>
</dbReference>
<dbReference type="Gene3D" id="3.40.50.12780">
    <property type="entry name" value="N-terminal domain of ligase-like"/>
    <property type="match status" value="1"/>
</dbReference>
<dbReference type="InterPro" id="IPR045851">
    <property type="entry name" value="AMP-bd_C_sf"/>
</dbReference>
<protein>
    <submittedName>
        <fullName evidence="3">AMP-binding protein</fullName>
    </submittedName>
</protein>
<dbReference type="InterPro" id="IPR050237">
    <property type="entry name" value="ATP-dep_AMP-bd_enzyme"/>
</dbReference>
<dbReference type="PANTHER" id="PTHR43767">
    <property type="entry name" value="LONG-CHAIN-FATTY-ACID--COA LIGASE"/>
    <property type="match status" value="1"/>
</dbReference>
<gene>
    <name evidence="3" type="ORF">WIS52_05310</name>
</gene>
<dbReference type="Pfam" id="PF00501">
    <property type="entry name" value="AMP-binding"/>
    <property type="match status" value="1"/>
</dbReference>
<dbReference type="Pfam" id="PF13193">
    <property type="entry name" value="AMP-binding_C"/>
    <property type="match status" value="1"/>
</dbReference>
<evidence type="ECO:0000259" key="2">
    <source>
        <dbReference type="Pfam" id="PF13193"/>
    </source>
</evidence>
<dbReference type="InterPro" id="IPR042099">
    <property type="entry name" value="ANL_N_sf"/>
</dbReference>